<name>A0ABN8YLA3_RANTA</name>
<dbReference type="Proteomes" id="UP001176941">
    <property type="component" value="Chromosome 20"/>
</dbReference>
<feature type="region of interest" description="Disordered" evidence="1">
    <location>
        <begin position="30"/>
        <end position="54"/>
    </location>
</feature>
<gene>
    <name evidence="2" type="ORF">MRATA1EN1_LOCUS11315</name>
</gene>
<feature type="compositionally biased region" description="Gly residues" evidence="1">
    <location>
        <begin position="284"/>
        <end position="294"/>
    </location>
</feature>
<dbReference type="EMBL" id="OX459956">
    <property type="protein sequence ID" value="CAI9162353.1"/>
    <property type="molecule type" value="Genomic_DNA"/>
</dbReference>
<evidence type="ECO:0000256" key="1">
    <source>
        <dbReference type="SAM" id="MobiDB-lite"/>
    </source>
</evidence>
<feature type="region of interest" description="Disordered" evidence="1">
    <location>
        <begin position="206"/>
        <end position="337"/>
    </location>
</feature>
<evidence type="ECO:0008006" key="4">
    <source>
        <dbReference type="Google" id="ProtNLM"/>
    </source>
</evidence>
<organism evidence="2 3">
    <name type="scientific">Rangifer tarandus platyrhynchus</name>
    <name type="common">Svalbard reindeer</name>
    <dbReference type="NCBI Taxonomy" id="3082113"/>
    <lineage>
        <taxon>Eukaryota</taxon>
        <taxon>Metazoa</taxon>
        <taxon>Chordata</taxon>
        <taxon>Craniata</taxon>
        <taxon>Vertebrata</taxon>
        <taxon>Euteleostomi</taxon>
        <taxon>Mammalia</taxon>
        <taxon>Eutheria</taxon>
        <taxon>Laurasiatheria</taxon>
        <taxon>Artiodactyla</taxon>
        <taxon>Ruminantia</taxon>
        <taxon>Pecora</taxon>
        <taxon>Cervidae</taxon>
        <taxon>Odocoileinae</taxon>
        <taxon>Rangifer</taxon>
    </lineage>
</organism>
<evidence type="ECO:0000313" key="3">
    <source>
        <dbReference type="Proteomes" id="UP001176941"/>
    </source>
</evidence>
<feature type="region of interest" description="Disordered" evidence="1">
    <location>
        <begin position="68"/>
        <end position="127"/>
    </location>
</feature>
<feature type="region of interest" description="Disordered" evidence="1">
    <location>
        <begin position="156"/>
        <end position="188"/>
    </location>
</feature>
<keyword evidence="3" id="KW-1185">Reference proteome</keyword>
<proteinExistence type="predicted"/>
<feature type="compositionally biased region" description="Gly residues" evidence="1">
    <location>
        <begin position="177"/>
        <end position="188"/>
    </location>
</feature>
<feature type="compositionally biased region" description="Low complexity" evidence="1">
    <location>
        <begin position="295"/>
        <end position="309"/>
    </location>
</feature>
<protein>
    <recommendedName>
        <fullName evidence="4">Collagen alpha-1(I) chain-like</fullName>
    </recommendedName>
</protein>
<reference evidence="2" key="1">
    <citation type="submission" date="2023-04" db="EMBL/GenBank/DDBJ databases">
        <authorList>
            <consortium name="ELIXIR-Norway"/>
        </authorList>
    </citation>
    <scope>NUCLEOTIDE SEQUENCE [LARGE SCALE GENOMIC DNA]</scope>
</reference>
<feature type="compositionally biased region" description="Low complexity" evidence="1">
    <location>
        <begin position="104"/>
        <end position="120"/>
    </location>
</feature>
<sequence length="420" mass="42802">MKTCLALSPGPSATPLMALGSSRVVSAGAPTGTAHGALQGHRLPSWAPGRGPGGPGVWAFRTLIPRREDEPTYPRRGVPARGRGAGQTPLAPGSAETPGRRLHPAPSAAAVSSPGQSAGSYGSEGAPVLPGRRALREAWTWQAGAVYWRHLERQGGGRLETGQESPKNKERCRKNGTLGGAVPGWGSGGRTRSSLGALWAPGPAPRATCAAAQRGGPEPSAHNEALSDVAAVPEQAGGRRGGRGGRKEPVGPRARTSLPTAGRGATPRGRGGRPGRARASPGEEGAGGPGGRPGARGSVRGVRGSPPRRFSSHSLTKEVFPPPINPQRREAPGNTKGPCERNRIFILPLLALGGILAARGIQTASQAPGLGPSQAWVTWMPGPRAQAGLRGAGTPGGPQELGLQLAVPPPFCSLNPETQA</sequence>
<feature type="compositionally biased region" description="Low complexity" evidence="1">
    <location>
        <begin position="259"/>
        <end position="268"/>
    </location>
</feature>
<accession>A0ABN8YLA3</accession>
<evidence type="ECO:0000313" key="2">
    <source>
        <dbReference type="EMBL" id="CAI9162353.1"/>
    </source>
</evidence>